<keyword evidence="2" id="KW-1185">Reference proteome</keyword>
<dbReference type="EMBL" id="CAMKVN010022501">
    <property type="protein sequence ID" value="CAI2199850.1"/>
    <property type="molecule type" value="Genomic_DNA"/>
</dbReference>
<dbReference type="AlphaFoldDB" id="A0A9W4X0J5"/>
<sequence length="85" mass="9956">VAAFLEDKTEVTFAWILDKLKSVCEIIPTTKLIEEYPAYEKYLMHTLYKCKESWASYVVNRYFTAGIQNMQRAKASNKIIKDKLN</sequence>
<proteinExistence type="predicted"/>
<name>A0A9W4X0J5_9GLOM</name>
<gene>
    <name evidence="1" type="ORF">FWILDA_LOCUS19278</name>
</gene>
<reference evidence="1" key="1">
    <citation type="submission" date="2022-08" db="EMBL/GenBank/DDBJ databases">
        <authorList>
            <person name="Kallberg Y."/>
            <person name="Tangrot J."/>
            <person name="Rosling A."/>
        </authorList>
    </citation>
    <scope>NUCLEOTIDE SEQUENCE</scope>
    <source>
        <strain evidence="1">Wild A</strain>
    </source>
</reference>
<evidence type="ECO:0000313" key="2">
    <source>
        <dbReference type="Proteomes" id="UP001153678"/>
    </source>
</evidence>
<feature type="non-terminal residue" evidence="1">
    <location>
        <position position="1"/>
    </location>
</feature>
<accession>A0A9W4X0J5</accession>
<organism evidence="1 2">
    <name type="scientific">Funneliformis geosporum</name>
    <dbReference type="NCBI Taxonomy" id="1117311"/>
    <lineage>
        <taxon>Eukaryota</taxon>
        <taxon>Fungi</taxon>
        <taxon>Fungi incertae sedis</taxon>
        <taxon>Mucoromycota</taxon>
        <taxon>Glomeromycotina</taxon>
        <taxon>Glomeromycetes</taxon>
        <taxon>Glomerales</taxon>
        <taxon>Glomeraceae</taxon>
        <taxon>Funneliformis</taxon>
    </lineage>
</organism>
<protein>
    <submittedName>
        <fullName evidence="1">7837_t:CDS:1</fullName>
    </submittedName>
</protein>
<comment type="caution">
    <text evidence="1">The sequence shown here is derived from an EMBL/GenBank/DDBJ whole genome shotgun (WGS) entry which is preliminary data.</text>
</comment>
<dbReference type="Proteomes" id="UP001153678">
    <property type="component" value="Unassembled WGS sequence"/>
</dbReference>
<evidence type="ECO:0000313" key="1">
    <source>
        <dbReference type="EMBL" id="CAI2199850.1"/>
    </source>
</evidence>